<evidence type="ECO:0000313" key="3">
    <source>
        <dbReference type="EMBL" id="GFH49933.1"/>
    </source>
</evidence>
<sequence>MSHVSSANYPIAQPLATILNSVIEEEKLPSSLNLDIEVEPASDALQHFINNCFVAMDNVFFSTPSSSRQHPAFQHRQLIRISTCQEEQTLTITDLGSGMTRSDLINSLGVGSRLSSEAIAAARSLDHKLGYKQDIQSESDSDDSSSESEGEEDEDAVVDIPCGDQDVGSFYAAILALAKKVEIGTKSKFDDYYLFQLPAKEHDGIHPYTHFSISRPMDEGVKPTTDNGFDKFTDIRGDSGTRITIHLNERAFEAGLLDQEKLKPMLEHILETSPYSVVLEECLDDIQRQEIIEASQKEFEYFEQLRKEKEADGEDDVDLEDIQGENDDSYNSVKERAKYIPLRLSMGERKMLRLVEAAMACCDYTTEVDKPFKSSARRTHSQLKHITSVLRGMVTACDYAAGQNLLEEEAYNEYENSFRQMFEIARRHKIMNPEKMRTEYGKLIYLLQDAVSPSIMPHLSFTCKGQIETVYKFLEDRNGLGLLEDPLIEIATREVLAGKKTRQMISLEIRKKERAVAHLKQNYQNRNLSSEDIHLCLYSICDNDSFLNSNRVPIDKVIDYLQKFFDPTNIEEGYSLAIIDGQDGSRLSHSHERQYYFALQSLTLWRDIIDDMFRLWAMAEEDLLSESVTYSLQNTGQGFQRVQQSPRTYKSMQKILSRVQSKVKQWIGSNVIHLGDHNVPNALTFIDKYTQVPRILSPIVSCLENLERICEEDDGVLKLVNDGFGGVEQLKKDILYDFFKSAFDGSGADNFYDAGSCIDGRLTSAWNWCSQLQDKPFYCIFKLTGFIGFDGEFR</sequence>
<proteinExistence type="predicted"/>
<dbReference type="PANTHER" id="PTHR31560:SF0">
    <property type="entry name" value="UPF0652 PROTEIN C22H10.08"/>
    <property type="match status" value="1"/>
</dbReference>
<evidence type="ECO:0000313" key="4">
    <source>
        <dbReference type="Proteomes" id="UP001054902"/>
    </source>
</evidence>
<evidence type="ECO:0000256" key="1">
    <source>
        <dbReference type="SAM" id="MobiDB-lite"/>
    </source>
</evidence>
<dbReference type="Proteomes" id="UP001054902">
    <property type="component" value="Unassembled WGS sequence"/>
</dbReference>
<feature type="domain" description="Non-canonical E2 ubiquitin-conjugating enzyme C-terminal" evidence="2">
    <location>
        <begin position="336"/>
        <end position="791"/>
    </location>
</feature>
<dbReference type="EMBL" id="BLLK01000038">
    <property type="protein sequence ID" value="GFH49933.1"/>
    <property type="molecule type" value="Genomic_DNA"/>
</dbReference>
<feature type="compositionally biased region" description="Acidic residues" evidence="1">
    <location>
        <begin position="137"/>
        <end position="157"/>
    </location>
</feature>
<gene>
    <name evidence="3" type="ORF">CTEN210_06409</name>
</gene>
<dbReference type="InterPro" id="IPR018553">
    <property type="entry name" value="E2_Ub-conjug_enz"/>
</dbReference>
<dbReference type="Gene3D" id="3.30.565.10">
    <property type="entry name" value="Histidine kinase-like ATPase, C-terminal domain"/>
    <property type="match status" value="1"/>
</dbReference>
<dbReference type="InterPro" id="IPR057668">
    <property type="entry name" value="E2_Ub-conjug_enz_C"/>
</dbReference>
<comment type="caution">
    <text evidence="3">The sequence shown here is derived from an EMBL/GenBank/DDBJ whole genome shotgun (WGS) entry which is preliminary data.</text>
</comment>
<feature type="compositionally biased region" description="Acidic residues" evidence="1">
    <location>
        <begin position="311"/>
        <end position="327"/>
    </location>
</feature>
<protein>
    <recommendedName>
        <fullName evidence="2">Non-canonical E2 ubiquitin-conjugating enzyme C-terminal domain-containing protein</fullName>
    </recommendedName>
</protein>
<feature type="region of interest" description="Disordered" evidence="1">
    <location>
        <begin position="308"/>
        <end position="327"/>
    </location>
</feature>
<feature type="region of interest" description="Disordered" evidence="1">
    <location>
        <begin position="131"/>
        <end position="157"/>
    </location>
</feature>
<accession>A0AAD3CQC1</accession>
<dbReference type="AlphaFoldDB" id="A0AAD3CQC1"/>
<evidence type="ECO:0000259" key="2">
    <source>
        <dbReference type="Pfam" id="PF09418"/>
    </source>
</evidence>
<dbReference type="Pfam" id="PF09418">
    <property type="entry name" value="DUF2009"/>
    <property type="match status" value="1"/>
</dbReference>
<name>A0AAD3CQC1_9STRA</name>
<dbReference type="InterPro" id="IPR036890">
    <property type="entry name" value="HATPase_C_sf"/>
</dbReference>
<reference evidence="3 4" key="1">
    <citation type="journal article" date="2021" name="Sci. Rep.">
        <title>The genome of the diatom Chaetoceros tenuissimus carries an ancient integrated fragment of an extant virus.</title>
        <authorList>
            <person name="Hongo Y."/>
            <person name="Kimura K."/>
            <person name="Takaki Y."/>
            <person name="Yoshida Y."/>
            <person name="Baba S."/>
            <person name="Kobayashi G."/>
            <person name="Nagasaki K."/>
            <person name="Hano T."/>
            <person name="Tomaru Y."/>
        </authorList>
    </citation>
    <scope>NUCLEOTIDE SEQUENCE [LARGE SCALE GENOMIC DNA]</scope>
    <source>
        <strain evidence="3 4">NIES-3715</strain>
    </source>
</reference>
<keyword evidence="4" id="KW-1185">Reference proteome</keyword>
<dbReference type="SUPFAM" id="SSF55874">
    <property type="entry name" value="ATPase domain of HSP90 chaperone/DNA topoisomerase II/histidine kinase"/>
    <property type="match status" value="1"/>
</dbReference>
<dbReference type="PANTHER" id="PTHR31560">
    <property type="entry name" value="UPF0652 PROTEIN C16A11.03C-RELATED"/>
    <property type="match status" value="1"/>
</dbReference>
<organism evidence="3 4">
    <name type="scientific">Chaetoceros tenuissimus</name>
    <dbReference type="NCBI Taxonomy" id="426638"/>
    <lineage>
        <taxon>Eukaryota</taxon>
        <taxon>Sar</taxon>
        <taxon>Stramenopiles</taxon>
        <taxon>Ochrophyta</taxon>
        <taxon>Bacillariophyta</taxon>
        <taxon>Coscinodiscophyceae</taxon>
        <taxon>Chaetocerotophycidae</taxon>
        <taxon>Chaetocerotales</taxon>
        <taxon>Chaetocerotaceae</taxon>
        <taxon>Chaetoceros</taxon>
    </lineage>
</organism>